<protein>
    <recommendedName>
        <fullName evidence="6">DUF4378 domain-containing protein</fullName>
    </recommendedName>
</protein>
<evidence type="ECO:0000259" key="3">
    <source>
        <dbReference type="Pfam" id="PF14383"/>
    </source>
</evidence>
<gene>
    <name evidence="4" type="ORF">GSCOC_T00025719001</name>
</gene>
<dbReference type="PANTHER" id="PTHR21726">
    <property type="entry name" value="PHOSPHATIDYLINOSITOL N-ACETYLGLUCOSAMINYLTRANSFERASE SUBUNIT P DOWN SYNDROME CRITICAL REGION PROTEIN 5 -RELATED"/>
    <property type="match status" value="1"/>
</dbReference>
<name>A0A068TRE5_COFCA</name>
<dbReference type="AlphaFoldDB" id="A0A068TRE5"/>
<evidence type="ECO:0000313" key="4">
    <source>
        <dbReference type="EMBL" id="CDO98796.1"/>
    </source>
</evidence>
<dbReference type="PANTHER" id="PTHR21726:SF29">
    <property type="entry name" value="EXPRESSED PROTEIN"/>
    <property type="match status" value="1"/>
</dbReference>
<evidence type="ECO:0008006" key="6">
    <source>
        <dbReference type="Google" id="ProtNLM"/>
    </source>
</evidence>
<evidence type="ECO:0000313" key="5">
    <source>
        <dbReference type="Proteomes" id="UP000295252"/>
    </source>
</evidence>
<feature type="compositionally biased region" description="Polar residues" evidence="1">
    <location>
        <begin position="334"/>
        <end position="346"/>
    </location>
</feature>
<proteinExistence type="predicted"/>
<feature type="compositionally biased region" description="Low complexity" evidence="1">
    <location>
        <begin position="292"/>
        <end position="312"/>
    </location>
</feature>
<dbReference type="PhylomeDB" id="A0A068TRE5"/>
<reference evidence="5" key="1">
    <citation type="journal article" date="2014" name="Science">
        <title>The coffee genome provides insight into the convergent evolution of caffeine biosynthesis.</title>
        <authorList>
            <person name="Denoeud F."/>
            <person name="Carretero-Paulet L."/>
            <person name="Dereeper A."/>
            <person name="Droc G."/>
            <person name="Guyot R."/>
            <person name="Pietrella M."/>
            <person name="Zheng C."/>
            <person name="Alberti A."/>
            <person name="Anthony F."/>
            <person name="Aprea G."/>
            <person name="Aury J.M."/>
            <person name="Bento P."/>
            <person name="Bernard M."/>
            <person name="Bocs S."/>
            <person name="Campa C."/>
            <person name="Cenci A."/>
            <person name="Combes M.C."/>
            <person name="Crouzillat D."/>
            <person name="Da Silva C."/>
            <person name="Daddiego L."/>
            <person name="De Bellis F."/>
            <person name="Dussert S."/>
            <person name="Garsmeur O."/>
            <person name="Gayraud T."/>
            <person name="Guignon V."/>
            <person name="Jahn K."/>
            <person name="Jamilloux V."/>
            <person name="Joet T."/>
            <person name="Labadie K."/>
            <person name="Lan T."/>
            <person name="Leclercq J."/>
            <person name="Lepelley M."/>
            <person name="Leroy T."/>
            <person name="Li L.T."/>
            <person name="Librado P."/>
            <person name="Lopez L."/>
            <person name="Munoz A."/>
            <person name="Noel B."/>
            <person name="Pallavicini A."/>
            <person name="Perrotta G."/>
            <person name="Poncet V."/>
            <person name="Pot D."/>
            <person name="Priyono X."/>
            <person name="Rigoreau M."/>
            <person name="Rouard M."/>
            <person name="Rozas J."/>
            <person name="Tranchant-Dubreuil C."/>
            <person name="VanBuren R."/>
            <person name="Zhang Q."/>
            <person name="Andrade A.C."/>
            <person name="Argout X."/>
            <person name="Bertrand B."/>
            <person name="de Kochko A."/>
            <person name="Graziosi G."/>
            <person name="Henry R.J."/>
            <person name="Jayarama X."/>
            <person name="Ming R."/>
            <person name="Nagai C."/>
            <person name="Rounsley S."/>
            <person name="Sankoff D."/>
            <person name="Giuliano G."/>
            <person name="Albert V.A."/>
            <person name="Wincker P."/>
            <person name="Lashermes P."/>
        </authorList>
    </citation>
    <scope>NUCLEOTIDE SEQUENCE [LARGE SCALE GENOMIC DNA]</scope>
    <source>
        <strain evidence="5">cv. DH200-94</strain>
    </source>
</reference>
<feature type="compositionally biased region" description="Low complexity" evidence="1">
    <location>
        <begin position="414"/>
        <end position="432"/>
    </location>
</feature>
<feature type="domain" description="DUF4378" evidence="2">
    <location>
        <begin position="773"/>
        <end position="922"/>
    </location>
</feature>
<dbReference type="Pfam" id="PF14383">
    <property type="entry name" value="VARLMGL"/>
    <property type="match status" value="1"/>
</dbReference>
<dbReference type="InterPro" id="IPR025486">
    <property type="entry name" value="DUF4378"/>
</dbReference>
<dbReference type="InterPro" id="IPR032795">
    <property type="entry name" value="DUF3741-assoc"/>
</dbReference>
<dbReference type="Pfam" id="PF14309">
    <property type="entry name" value="DUF4378"/>
    <property type="match status" value="1"/>
</dbReference>
<evidence type="ECO:0000256" key="1">
    <source>
        <dbReference type="SAM" id="MobiDB-lite"/>
    </source>
</evidence>
<organism evidence="4 5">
    <name type="scientific">Coffea canephora</name>
    <name type="common">Robusta coffee</name>
    <dbReference type="NCBI Taxonomy" id="49390"/>
    <lineage>
        <taxon>Eukaryota</taxon>
        <taxon>Viridiplantae</taxon>
        <taxon>Streptophyta</taxon>
        <taxon>Embryophyta</taxon>
        <taxon>Tracheophyta</taxon>
        <taxon>Spermatophyta</taxon>
        <taxon>Magnoliopsida</taxon>
        <taxon>eudicotyledons</taxon>
        <taxon>Gunneridae</taxon>
        <taxon>Pentapetalae</taxon>
        <taxon>asterids</taxon>
        <taxon>lamiids</taxon>
        <taxon>Gentianales</taxon>
        <taxon>Rubiaceae</taxon>
        <taxon>Ixoroideae</taxon>
        <taxon>Gardenieae complex</taxon>
        <taxon>Bertiereae - Coffeeae clade</taxon>
        <taxon>Coffeeae</taxon>
        <taxon>Coffea</taxon>
    </lineage>
</organism>
<dbReference type="EMBL" id="HG739087">
    <property type="protein sequence ID" value="CDO98796.1"/>
    <property type="molecule type" value="Genomic_DNA"/>
</dbReference>
<accession>A0A068TRE5</accession>
<feature type="region of interest" description="Disordered" evidence="1">
    <location>
        <begin position="251"/>
        <end position="317"/>
    </location>
</feature>
<dbReference type="Proteomes" id="UP000295252">
    <property type="component" value="Chromosome V"/>
</dbReference>
<dbReference type="Gramene" id="CDO98796">
    <property type="protein sequence ID" value="CDO98796"/>
    <property type="gene ID" value="GSCOC_T00025719001"/>
</dbReference>
<dbReference type="STRING" id="49390.A0A068TRE5"/>
<sequence length="930" mass="101691">MGAEKHGSKSGGGYVGGLLHLFDWNAKSRKKLFSSKSSIPELSKQKKRCDGNLPRTRFHLIDEDEFVTGSSIKGSSDYSCASSVTDEDIGGVRAPGVVARLMGLDAMPTSNLAEPYATPYLYSQSLKDSNYHSKNLGGHCEYQSILSGNLQNNMVASVGNSLEPKRPKPLSRPIEKFQTEVLPPKSAKSIPITHHKLLSPIKSANFIPSESAAHIMEAAARIIGPGPQATTTNVKMPVVGSSSVPLKVRDLKEKVESSQKPSKSSEVSRRPIEANAFKHLKGQSLNKSWNGSADTTSSKISSNSEECSSTAKSKGKSISLALQAKANVQKREGLNSNTSRILSSQKESPEVISSEFFKNRVSSQKSTQKKPSTLADSNVLRQNNQKQNCSVDGGKQMSKPSTSNVHGGKPHNGNSSSARYKSASKNASNSKVVSRRLNTEAMNSKREDSSSTTRNITCKKRSIDGNFQFEKNRTLDNDIIGKNGKLIESSTLADKQNSLTEACKRKGTDVISFTFTAPMTRSFVHGPEAFREVSEKNSDALSADCRGKRSSQTLDNMHKKFSLFGPNIIGGDALSTLLEQKLRELTHAVETSRIKAATGWTSPSIFQDSMPDLDALSSSTSLLDDRSRDGINRDHIVDKCNSGFSTDLQGFIMKHKSQVTDQAMDNNSRNNFDARQFLHHRLPSPVSVLGHSIFTESCNSSDTADSINTGGSKESSSVNAQEVLGISCFKNPHLVDSETELSDSASSMSTVSISEKQAVSLSMTELNHTAKWELDYVKEMLSNIELMFKDFALGRAGQIINPGLFDQLESQKTVLCKDEPKISRQVLFDSVAECLDIRFKRYVGGGYKTWVNGLSLVRSKGKLAEEAYKEISGWNDMGDCMVDELVDKDMSSKHGRWLDFEIESFELGVQIGNRILNLLLDEVIADILVP</sequence>
<dbReference type="FunCoup" id="A0A068TRE5">
    <property type="interactions" value="1994"/>
</dbReference>
<feature type="compositionally biased region" description="Low complexity" evidence="1">
    <location>
        <begin position="362"/>
        <end position="373"/>
    </location>
</feature>
<dbReference type="OMA" id="RRVDGYM"/>
<feature type="compositionally biased region" description="Polar residues" evidence="1">
    <location>
        <begin position="374"/>
        <end position="390"/>
    </location>
</feature>
<evidence type="ECO:0000259" key="2">
    <source>
        <dbReference type="Pfam" id="PF14309"/>
    </source>
</evidence>
<keyword evidence="5" id="KW-1185">Reference proteome</keyword>
<dbReference type="OrthoDB" id="765769at2759"/>
<feature type="domain" description="DUF3741" evidence="3">
    <location>
        <begin position="82"/>
        <end position="111"/>
    </location>
</feature>
<feature type="region of interest" description="Disordered" evidence="1">
    <location>
        <begin position="329"/>
        <end position="457"/>
    </location>
</feature>
<dbReference type="InParanoid" id="A0A068TRE5"/>